<accession>A0A095Z6Y3</accession>
<dbReference type="OrthoDB" id="8563563at2"/>
<comment type="caution">
    <text evidence="1">The sequence shown here is derived from an EMBL/GenBank/DDBJ whole genome shotgun (WGS) entry which is preliminary data.</text>
</comment>
<gene>
    <name evidence="1" type="ORF">HMPREF2130_06550</name>
</gene>
<proteinExistence type="predicted"/>
<name>A0A095Z6Y3_9BURK</name>
<sequence>MRRNWKTVQPTSLIHALRLCKDYAIERKRLSVERIADLMGVTHDSLYKWLSTGRMPAVLIPGYENVCGVQFVTRWLAASSGKLVIDMPKGHEATAEDIQNLQMSLNMAVGELIRFYQTMTDQDTTLASLQTALESLAGHRANVIQTSNPELEGI</sequence>
<organism evidence="1 2">
    <name type="scientific">Oligella urethralis DNF00040</name>
    <dbReference type="NCBI Taxonomy" id="1401065"/>
    <lineage>
        <taxon>Bacteria</taxon>
        <taxon>Pseudomonadati</taxon>
        <taxon>Pseudomonadota</taxon>
        <taxon>Betaproteobacteria</taxon>
        <taxon>Burkholderiales</taxon>
        <taxon>Alcaligenaceae</taxon>
        <taxon>Oligella</taxon>
    </lineage>
</organism>
<dbReference type="Proteomes" id="UP000029629">
    <property type="component" value="Unassembled WGS sequence"/>
</dbReference>
<keyword evidence="2" id="KW-1185">Reference proteome</keyword>
<dbReference type="EMBL" id="JRNI01000024">
    <property type="protein sequence ID" value="KGF30475.1"/>
    <property type="molecule type" value="Genomic_DNA"/>
</dbReference>
<evidence type="ECO:0008006" key="3">
    <source>
        <dbReference type="Google" id="ProtNLM"/>
    </source>
</evidence>
<reference evidence="1 2" key="1">
    <citation type="submission" date="2014-07" db="EMBL/GenBank/DDBJ databases">
        <authorList>
            <person name="McCorrison J."/>
            <person name="Sanka R."/>
            <person name="Torralba M."/>
            <person name="Gillis M."/>
            <person name="Haft D.H."/>
            <person name="Methe B."/>
            <person name="Sutton G."/>
            <person name="Nelson K.E."/>
        </authorList>
    </citation>
    <scope>NUCLEOTIDE SEQUENCE [LARGE SCALE GENOMIC DNA]</scope>
    <source>
        <strain evidence="1 2">DNF00040</strain>
    </source>
</reference>
<dbReference type="AlphaFoldDB" id="A0A095Z6Y3"/>
<evidence type="ECO:0000313" key="1">
    <source>
        <dbReference type="EMBL" id="KGF30475.1"/>
    </source>
</evidence>
<protein>
    <recommendedName>
        <fullName evidence="3">DNA-binding protein</fullName>
    </recommendedName>
</protein>
<dbReference type="RefSeq" id="WP_036559277.1">
    <property type="nucleotide sequence ID" value="NZ_JRNI01000024.1"/>
</dbReference>
<dbReference type="eggNOG" id="ENOG5030CP8">
    <property type="taxonomic scope" value="Bacteria"/>
</dbReference>
<evidence type="ECO:0000313" key="2">
    <source>
        <dbReference type="Proteomes" id="UP000029629"/>
    </source>
</evidence>